<evidence type="ECO:0000313" key="12">
    <source>
        <dbReference type="Ensembl" id="ENSGAGP00000003018.1"/>
    </source>
</evidence>
<feature type="domain" description="G-protein coupled receptors family 1 profile" evidence="11">
    <location>
        <begin position="21"/>
        <end position="278"/>
    </location>
</feature>
<dbReference type="Proteomes" id="UP000291020">
    <property type="component" value="Unassembled WGS sequence"/>
</dbReference>
<keyword evidence="7" id="KW-0675">Receptor</keyword>
<evidence type="ECO:0000256" key="5">
    <source>
        <dbReference type="ARBA" id="ARBA00023040"/>
    </source>
</evidence>
<keyword evidence="8" id="KW-0325">Glycoprotein</keyword>
<dbReference type="Pfam" id="PF00001">
    <property type="entry name" value="7tm_1"/>
    <property type="match status" value="1"/>
</dbReference>
<reference evidence="13" key="1">
    <citation type="journal article" date="2017" name="PLoS ONE">
        <title>The Agassiz's desert tortoise genome provides a resource for the conservation of a threatened species.</title>
        <authorList>
            <person name="Tollis M."/>
            <person name="DeNardo D.F."/>
            <person name="Cornelius J.A."/>
            <person name="Dolby G.A."/>
            <person name="Edwards T."/>
            <person name="Henen B.T."/>
            <person name="Karl A.E."/>
            <person name="Murphy R.W."/>
            <person name="Kusumi K."/>
        </authorList>
    </citation>
    <scope>NUCLEOTIDE SEQUENCE [LARGE SCALE GENOMIC DNA]</scope>
</reference>
<evidence type="ECO:0000256" key="4">
    <source>
        <dbReference type="ARBA" id="ARBA00022989"/>
    </source>
</evidence>
<feature type="transmembrane region" description="Helical" evidence="10">
    <location>
        <begin position="41"/>
        <end position="64"/>
    </location>
</feature>
<keyword evidence="13" id="KW-1185">Reference proteome</keyword>
<feature type="transmembrane region" description="Helical" evidence="10">
    <location>
        <begin position="261"/>
        <end position="280"/>
    </location>
</feature>
<dbReference type="PANTHER" id="PTHR24246">
    <property type="entry name" value="OLFACTORY RECEPTOR AND ADENOSINE RECEPTOR"/>
    <property type="match status" value="1"/>
</dbReference>
<dbReference type="GO" id="GO:0005886">
    <property type="term" value="C:plasma membrane"/>
    <property type="evidence" value="ECO:0007669"/>
    <property type="project" value="UniProtKB-SubCell"/>
</dbReference>
<organism evidence="12 13">
    <name type="scientific">Gopherus agassizii</name>
    <name type="common">Agassiz's desert tortoise</name>
    <dbReference type="NCBI Taxonomy" id="38772"/>
    <lineage>
        <taxon>Eukaryota</taxon>
        <taxon>Metazoa</taxon>
        <taxon>Chordata</taxon>
        <taxon>Craniata</taxon>
        <taxon>Vertebrata</taxon>
        <taxon>Euteleostomi</taxon>
        <taxon>Archelosauria</taxon>
        <taxon>Testudinata</taxon>
        <taxon>Testudines</taxon>
        <taxon>Cryptodira</taxon>
        <taxon>Durocryptodira</taxon>
        <taxon>Testudinoidea</taxon>
        <taxon>Testudinidae</taxon>
        <taxon>Gopherus</taxon>
    </lineage>
</organism>
<reference evidence="12" key="3">
    <citation type="submission" date="2025-09" db="UniProtKB">
        <authorList>
            <consortium name="Ensembl"/>
        </authorList>
    </citation>
    <scope>IDENTIFICATION</scope>
</reference>
<feature type="transmembrane region" description="Helical" evidence="10">
    <location>
        <begin position="226"/>
        <end position="249"/>
    </location>
</feature>
<dbReference type="STRING" id="38772.ENSGAGP00000003018"/>
<evidence type="ECO:0000256" key="3">
    <source>
        <dbReference type="ARBA" id="ARBA00022692"/>
    </source>
</evidence>
<dbReference type="PRINTS" id="PR00237">
    <property type="entry name" value="GPCRRHODOPSN"/>
</dbReference>
<dbReference type="SUPFAM" id="SSF81321">
    <property type="entry name" value="Family A G protein-coupled receptor-like"/>
    <property type="match status" value="1"/>
</dbReference>
<accession>A0A452GMH4</accession>
<dbReference type="PROSITE" id="PS50262">
    <property type="entry name" value="G_PROTEIN_RECEP_F1_2"/>
    <property type="match status" value="1"/>
</dbReference>
<evidence type="ECO:0000313" key="13">
    <source>
        <dbReference type="Proteomes" id="UP000291020"/>
    </source>
</evidence>
<evidence type="ECO:0000256" key="6">
    <source>
        <dbReference type="ARBA" id="ARBA00023136"/>
    </source>
</evidence>
<feature type="transmembrane region" description="Helical" evidence="10">
    <location>
        <begin position="6"/>
        <end position="29"/>
    </location>
</feature>
<name>A0A452GMH4_9SAUR</name>
<dbReference type="PANTHER" id="PTHR24246:SF27">
    <property type="entry name" value="ADENOSINE RECEPTOR, ISOFORM A"/>
    <property type="match status" value="1"/>
</dbReference>
<evidence type="ECO:0000256" key="2">
    <source>
        <dbReference type="ARBA" id="ARBA00022475"/>
    </source>
</evidence>
<feature type="transmembrane region" description="Helical" evidence="10">
    <location>
        <begin position="113"/>
        <end position="133"/>
    </location>
</feature>
<proteinExistence type="predicted"/>
<evidence type="ECO:0000256" key="1">
    <source>
        <dbReference type="ARBA" id="ARBA00004651"/>
    </source>
</evidence>
<dbReference type="InterPro" id="IPR017452">
    <property type="entry name" value="GPCR_Rhodpsn_7TM"/>
</dbReference>
<reference evidence="12" key="2">
    <citation type="submission" date="2025-08" db="UniProtKB">
        <authorList>
            <consortium name="Ensembl"/>
        </authorList>
    </citation>
    <scope>IDENTIFICATION</scope>
</reference>
<keyword evidence="9" id="KW-0807">Transducer</keyword>
<evidence type="ECO:0000256" key="7">
    <source>
        <dbReference type="ARBA" id="ARBA00023170"/>
    </source>
</evidence>
<dbReference type="AlphaFoldDB" id="A0A452GMH4"/>
<keyword evidence="6 10" id="KW-0472">Membrane</keyword>
<keyword evidence="3 10" id="KW-0812">Transmembrane</keyword>
<evidence type="ECO:0000259" key="11">
    <source>
        <dbReference type="PROSITE" id="PS50262"/>
    </source>
</evidence>
<dbReference type="Gene3D" id="1.20.1070.10">
    <property type="entry name" value="Rhodopsin 7-helix transmembrane proteins"/>
    <property type="match status" value="1"/>
</dbReference>
<comment type="subcellular location">
    <subcellularLocation>
        <location evidence="1">Cell membrane</location>
        <topology evidence="1">Multi-pass membrane protein</topology>
    </subcellularLocation>
</comment>
<keyword evidence="5" id="KW-0297">G-protein coupled receptor</keyword>
<feature type="transmembrane region" description="Helical" evidence="10">
    <location>
        <begin position="76"/>
        <end position="101"/>
    </location>
</feature>
<evidence type="ECO:0000256" key="10">
    <source>
        <dbReference type="SAM" id="Phobius"/>
    </source>
</evidence>
<evidence type="ECO:0000256" key="9">
    <source>
        <dbReference type="ARBA" id="ARBA00023224"/>
    </source>
</evidence>
<protein>
    <recommendedName>
        <fullName evidence="11">G-protein coupled receptors family 1 profile domain-containing protein</fullName>
    </recommendedName>
</protein>
<feature type="transmembrane region" description="Helical" evidence="10">
    <location>
        <begin position="176"/>
        <end position="197"/>
    </location>
</feature>
<dbReference type="InterPro" id="IPR000276">
    <property type="entry name" value="GPCR_Rhodpsn"/>
</dbReference>
<keyword evidence="4 10" id="KW-1133">Transmembrane helix</keyword>
<keyword evidence="2" id="KW-1003">Cell membrane</keyword>
<sequence length="321" mass="35187">MDLYLGFIILEGLLALAVVGTNLLVCAALCLHRELRSVTNCLVACLALADLGVGALAIPFSVVLSLELTLCFYTCLFLACFPLVTTQFSILLLLLIALNAHLKIRLPSRKGRVLGAVGLCWLLSLLIGLSPMMGWNRLGHYVEGNWTLPYGGFLSKLHDDHLGRCSFTSVFAPEYLVYFVFFACTLLPLGALLGIYADLFRLVRGHFIAQPLRAAKRGELHMARTLLLLLGIFCLCWIPLHVVYCVQLLCPGCRSYAALDRLAVLLSHLNSLANPLVYAMRKKDFGRALRSVLLRYLDLNAAWWAGAAAEPAPGAGTLGER</sequence>
<dbReference type="GO" id="GO:0004930">
    <property type="term" value="F:G protein-coupled receptor activity"/>
    <property type="evidence" value="ECO:0007669"/>
    <property type="project" value="UniProtKB-KW"/>
</dbReference>
<dbReference type="Ensembl" id="ENSGAGT00000003458.1">
    <property type="protein sequence ID" value="ENSGAGP00000003018.1"/>
    <property type="gene ID" value="ENSGAGG00000002412.1"/>
</dbReference>
<evidence type="ECO:0000256" key="8">
    <source>
        <dbReference type="ARBA" id="ARBA00023180"/>
    </source>
</evidence>